<dbReference type="Pfam" id="PF19979">
    <property type="entry name" value="DUF6415"/>
    <property type="match status" value="1"/>
</dbReference>
<organism evidence="1 2">
    <name type="scientific">Streptomyces coelicoflavus</name>
    <dbReference type="NCBI Taxonomy" id="285562"/>
    <lineage>
        <taxon>Bacteria</taxon>
        <taxon>Bacillati</taxon>
        <taxon>Actinomycetota</taxon>
        <taxon>Actinomycetes</taxon>
        <taxon>Kitasatosporales</taxon>
        <taxon>Streptomycetaceae</taxon>
        <taxon>Streptomyces</taxon>
    </lineage>
</organism>
<evidence type="ECO:0000313" key="2">
    <source>
        <dbReference type="Proteomes" id="UP000470446"/>
    </source>
</evidence>
<evidence type="ECO:0000313" key="1">
    <source>
        <dbReference type="EMBL" id="NEB10800.1"/>
    </source>
</evidence>
<dbReference type="RefSeq" id="WP_164246112.1">
    <property type="nucleotide sequence ID" value="NZ_JAAGMA010000484.1"/>
</dbReference>
<sequence>MPHATAPVDPQTMRETAALLLAPDAEPPSPEELKKLHQTLDDMAHVAIPEIEVASGRLPKDDIPRACALVCVGEARMRLRIPPGETFERQLSLTTKLARSVRALADHCQTLRCAS</sequence>
<dbReference type="EMBL" id="JAAGMA010000484">
    <property type="protein sequence ID" value="NEB10800.1"/>
    <property type="molecule type" value="Genomic_DNA"/>
</dbReference>
<proteinExistence type="predicted"/>
<dbReference type="AlphaFoldDB" id="A0A7K3PLF6"/>
<comment type="caution">
    <text evidence="1">The sequence shown here is derived from an EMBL/GenBank/DDBJ whole genome shotgun (WGS) entry which is preliminary data.</text>
</comment>
<name>A0A7K3PLF6_9ACTN</name>
<dbReference type="InterPro" id="IPR046300">
    <property type="entry name" value="DUF6415"/>
</dbReference>
<reference evidence="1 2" key="1">
    <citation type="submission" date="2020-01" db="EMBL/GenBank/DDBJ databases">
        <title>Insect and environment-associated Actinomycetes.</title>
        <authorList>
            <person name="Currrie C."/>
            <person name="Chevrette M."/>
            <person name="Carlson C."/>
            <person name="Stubbendieck R."/>
            <person name="Wendt-Pienkowski E."/>
        </authorList>
    </citation>
    <scope>NUCLEOTIDE SEQUENCE [LARGE SCALE GENOMIC DNA]</scope>
    <source>
        <strain evidence="1 2">SID14163</strain>
    </source>
</reference>
<gene>
    <name evidence="1" type="ORF">G3I32_18455</name>
</gene>
<dbReference type="Proteomes" id="UP000470446">
    <property type="component" value="Unassembled WGS sequence"/>
</dbReference>
<accession>A0A7K3PLF6</accession>
<protein>
    <submittedName>
        <fullName evidence="1">Uncharacterized protein</fullName>
    </submittedName>
</protein>